<dbReference type="GO" id="GO:0030170">
    <property type="term" value="F:pyridoxal phosphate binding"/>
    <property type="evidence" value="ECO:0007669"/>
    <property type="project" value="InterPro"/>
</dbReference>
<dbReference type="PROSITE" id="PS51340">
    <property type="entry name" value="MOSC"/>
    <property type="match status" value="1"/>
</dbReference>
<feature type="domain" description="MOSC" evidence="1">
    <location>
        <begin position="93"/>
        <end position="268"/>
    </location>
</feature>
<dbReference type="GO" id="GO:0030151">
    <property type="term" value="F:molybdenum ion binding"/>
    <property type="evidence" value="ECO:0007669"/>
    <property type="project" value="InterPro"/>
</dbReference>
<sequence>MALITPSIRVEAPSPAAAGGDVLVLAAPGVEPLDVPVIPEAGGGKGRPPPAQVVVWGDTVDAVDQGDAPAAWLAKFLEQPGVRLVRMANNARRPVEDGHTDGPPGTFEVSFADGYPWLLASETSLANLNKEMAAEAAAATAAAGRDAPRVRPPVFDMRRFRPNVVVAAADGGDALPPWAEDAWTRLSVAPAGDDAPVRFQVAKPCDRCKVPTVLPDEGAFEGRAAVDVYNRTMGRLRAVGRDVMFGINLVCDSPVGATVSVGDVVTVTTAAANGGA</sequence>
<dbReference type="GO" id="GO:0003824">
    <property type="term" value="F:catalytic activity"/>
    <property type="evidence" value="ECO:0007669"/>
    <property type="project" value="InterPro"/>
</dbReference>
<accession>A0A1X6P1E6</accession>
<protein>
    <recommendedName>
        <fullName evidence="1">MOSC domain-containing protein</fullName>
    </recommendedName>
</protein>
<evidence type="ECO:0000313" key="3">
    <source>
        <dbReference type="Proteomes" id="UP000218209"/>
    </source>
</evidence>
<dbReference type="AlphaFoldDB" id="A0A1X6P1E6"/>
<dbReference type="EMBL" id="KV918940">
    <property type="protein sequence ID" value="OSX74596.1"/>
    <property type="molecule type" value="Genomic_DNA"/>
</dbReference>
<dbReference type="InterPro" id="IPR005302">
    <property type="entry name" value="MoCF_Sase_C"/>
</dbReference>
<dbReference type="OrthoDB" id="5718at2759"/>
<dbReference type="Pfam" id="PF03473">
    <property type="entry name" value="MOSC"/>
    <property type="match status" value="1"/>
</dbReference>
<dbReference type="Proteomes" id="UP000218209">
    <property type="component" value="Unassembled WGS sequence"/>
</dbReference>
<gene>
    <name evidence="2" type="ORF">BU14_0280s0011</name>
</gene>
<dbReference type="SUPFAM" id="SSF141673">
    <property type="entry name" value="MOSC N-terminal domain-like"/>
    <property type="match status" value="1"/>
</dbReference>
<name>A0A1X6P1E6_PORUM</name>
<organism evidence="2 3">
    <name type="scientific">Porphyra umbilicalis</name>
    <name type="common">Purple laver</name>
    <name type="synonym">Red alga</name>
    <dbReference type="NCBI Taxonomy" id="2786"/>
    <lineage>
        <taxon>Eukaryota</taxon>
        <taxon>Rhodophyta</taxon>
        <taxon>Bangiophyceae</taxon>
        <taxon>Bangiales</taxon>
        <taxon>Bangiaceae</taxon>
        <taxon>Porphyra</taxon>
    </lineage>
</organism>
<proteinExistence type="predicted"/>
<evidence type="ECO:0000259" key="1">
    <source>
        <dbReference type="PROSITE" id="PS51340"/>
    </source>
</evidence>
<reference evidence="2 3" key="1">
    <citation type="submission" date="2017-03" db="EMBL/GenBank/DDBJ databases">
        <title>WGS assembly of Porphyra umbilicalis.</title>
        <authorList>
            <person name="Brawley S.H."/>
            <person name="Blouin N.A."/>
            <person name="Ficko-Blean E."/>
            <person name="Wheeler G.L."/>
            <person name="Lohr M."/>
            <person name="Goodson H.V."/>
            <person name="Jenkins J.W."/>
            <person name="Blaby-Haas C.E."/>
            <person name="Helliwell K.E."/>
            <person name="Chan C."/>
            <person name="Marriage T."/>
            <person name="Bhattacharya D."/>
            <person name="Klein A.S."/>
            <person name="Badis Y."/>
            <person name="Brodie J."/>
            <person name="Cao Y."/>
            <person name="Collen J."/>
            <person name="Dittami S.M."/>
            <person name="Gachon C.M."/>
            <person name="Green B.R."/>
            <person name="Karpowicz S."/>
            <person name="Kim J.W."/>
            <person name="Kudahl U."/>
            <person name="Lin S."/>
            <person name="Michel G."/>
            <person name="Mittag M."/>
            <person name="Olson B.J."/>
            <person name="Pangilinan J."/>
            <person name="Peng Y."/>
            <person name="Qiu H."/>
            <person name="Shu S."/>
            <person name="Singer J.T."/>
            <person name="Smith A.G."/>
            <person name="Sprecher B.N."/>
            <person name="Wagner V."/>
            <person name="Wang W."/>
            <person name="Wang Z.-Y."/>
            <person name="Yan J."/>
            <person name="Yarish C."/>
            <person name="Zoeuner-Riek S."/>
            <person name="Zhuang Y."/>
            <person name="Zou Y."/>
            <person name="Lindquist E.A."/>
            <person name="Grimwood J."/>
            <person name="Barry K."/>
            <person name="Rokhsar D.S."/>
            <person name="Schmutz J."/>
            <person name="Stiller J.W."/>
            <person name="Grossman A.R."/>
            <person name="Prochnik S.E."/>
        </authorList>
    </citation>
    <scope>NUCLEOTIDE SEQUENCE [LARGE SCALE GENOMIC DNA]</scope>
    <source>
        <strain evidence="2">4086291</strain>
    </source>
</reference>
<keyword evidence="3" id="KW-1185">Reference proteome</keyword>
<evidence type="ECO:0000313" key="2">
    <source>
        <dbReference type="EMBL" id="OSX74596.1"/>
    </source>
</evidence>